<name>A0ABQ1MDH5_9SPHI</name>
<evidence type="ECO:0000256" key="1">
    <source>
        <dbReference type="SAM" id="Phobius"/>
    </source>
</evidence>
<keyword evidence="1" id="KW-1133">Transmembrane helix</keyword>
<sequence>MRPFWKWAIGITAGLIVILFSVNWYVNHRVKPKLAAKLKERILSETDGQYRLAYDRLSLSLLRGNITATDVRVESKTHQAHISRLQISGAGLLRLLIANQLHINTIVLDTPSVTLLLHPKNDTTTVDTGSKPLMKKLNEAVSHIRVKRFVLRGGQLETKEEGNAAHLQVQHINVTARDIRIDSTSFRDTSRLYGAGSIDIRVQKLDYLRPDSLYVLHAGPLHFQTEGRELLVDSLHYGITVSKAEFYRRVRQAKDIADMTVARIRLTGINGSSWVKRKLLAAEALHIDSGSITIYKDKTQPNPPENKIGKSPHQQLLRLKQPLSIDSILFSAMDVRFTEVSDQTGKAGTVTFEQTSGIFRNVTNDSSVLTQDRYMRLHARSRVMGTGNLSVDFRFDLLDSLGAHTYTAKLAAMDGTAFNRMITPHLNVEVESAAIKGLRFEMEANDLRTKGTLQLDYDKLKVKFPVLSFFANRFLLHDSNPDANGVRHTGNVYIDRPLDFSFFKMIWRSIREGTMGVVSGR</sequence>
<keyword evidence="1" id="KW-0472">Membrane</keyword>
<keyword evidence="1" id="KW-0812">Transmembrane</keyword>
<dbReference type="RefSeq" id="WP_188752648.1">
    <property type="nucleotide sequence ID" value="NZ_BMIK01000013.1"/>
</dbReference>
<protein>
    <recommendedName>
        <fullName evidence="4">DUF748 domain-containing protein</fullName>
    </recommendedName>
</protein>
<reference evidence="3" key="1">
    <citation type="journal article" date="2019" name="Int. J. Syst. Evol. Microbiol.">
        <title>The Global Catalogue of Microorganisms (GCM) 10K type strain sequencing project: providing services to taxonomists for standard genome sequencing and annotation.</title>
        <authorList>
            <consortium name="The Broad Institute Genomics Platform"/>
            <consortium name="The Broad Institute Genome Sequencing Center for Infectious Disease"/>
            <person name="Wu L."/>
            <person name="Ma J."/>
        </authorList>
    </citation>
    <scope>NUCLEOTIDE SEQUENCE [LARGE SCALE GENOMIC DNA]</scope>
    <source>
        <strain evidence="3">CGMCC 1.15342</strain>
    </source>
</reference>
<keyword evidence="3" id="KW-1185">Reference proteome</keyword>
<dbReference type="EMBL" id="BMIK01000013">
    <property type="protein sequence ID" value="GGC39021.1"/>
    <property type="molecule type" value="Genomic_DNA"/>
</dbReference>
<feature type="transmembrane region" description="Helical" evidence="1">
    <location>
        <begin position="7"/>
        <end position="26"/>
    </location>
</feature>
<comment type="caution">
    <text evidence="2">The sequence shown here is derived from an EMBL/GenBank/DDBJ whole genome shotgun (WGS) entry which is preliminary data.</text>
</comment>
<accession>A0ABQ1MDH5</accession>
<evidence type="ECO:0000313" key="3">
    <source>
        <dbReference type="Proteomes" id="UP000597338"/>
    </source>
</evidence>
<dbReference type="Proteomes" id="UP000597338">
    <property type="component" value="Unassembled WGS sequence"/>
</dbReference>
<organism evidence="2 3">
    <name type="scientific">Parapedobacter defluvii</name>
    <dbReference type="NCBI Taxonomy" id="2045106"/>
    <lineage>
        <taxon>Bacteria</taxon>
        <taxon>Pseudomonadati</taxon>
        <taxon>Bacteroidota</taxon>
        <taxon>Sphingobacteriia</taxon>
        <taxon>Sphingobacteriales</taxon>
        <taxon>Sphingobacteriaceae</taxon>
        <taxon>Parapedobacter</taxon>
    </lineage>
</organism>
<proteinExistence type="predicted"/>
<evidence type="ECO:0000313" key="2">
    <source>
        <dbReference type="EMBL" id="GGC39021.1"/>
    </source>
</evidence>
<gene>
    <name evidence="2" type="ORF">GCM10011386_33930</name>
</gene>
<evidence type="ECO:0008006" key="4">
    <source>
        <dbReference type="Google" id="ProtNLM"/>
    </source>
</evidence>